<evidence type="ECO:0000256" key="2">
    <source>
        <dbReference type="ARBA" id="ARBA00009441"/>
    </source>
</evidence>
<dbReference type="PIRSF" id="PIRSF003128">
    <property type="entry name" value="RecN"/>
    <property type="match status" value="1"/>
</dbReference>
<dbReference type="RefSeq" id="WP_308731420.1">
    <property type="nucleotide sequence ID" value="NZ_JAJEQN010000009.1"/>
</dbReference>
<accession>A0AAE3E371</accession>
<dbReference type="InterPro" id="IPR003395">
    <property type="entry name" value="RecF/RecN/SMC_N"/>
</dbReference>
<evidence type="ECO:0000313" key="13">
    <source>
        <dbReference type="Proteomes" id="UP001198200"/>
    </source>
</evidence>
<dbReference type="AlphaFoldDB" id="A0AAE3E371"/>
<dbReference type="Proteomes" id="UP001198200">
    <property type="component" value="Unassembled WGS sequence"/>
</dbReference>
<keyword evidence="6" id="KW-0067">ATP-binding</keyword>
<protein>
    <recommendedName>
        <fullName evidence="3 9">DNA repair protein RecN</fullName>
    </recommendedName>
    <alternativeName>
        <fullName evidence="8 9">Recombination protein N</fullName>
    </alternativeName>
</protein>
<evidence type="ECO:0000259" key="11">
    <source>
        <dbReference type="Pfam" id="PF02463"/>
    </source>
</evidence>
<dbReference type="EMBL" id="JAJEQN010000009">
    <property type="protein sequence ID" value="MCC2221045.1"/>
    <property type="molecule type" value="Genomic_DNA"/>
</dbReference>
<keyword evidence="7 9" id="KW-0234">DNA repair</keyword>
<feature type="domain" description="RecF/RecN/SMC N-terminal" evidence="11">
    <location>
        <begin position="4"/>
        <end position="507"/>
    </location>
</feature>
<dbReference type="PANTHER" id="PTHR11059:SF0">
    <property type="entry name" value="DNA REPAIR PROTEIN RECN"/>
    <property type="match status" value="1"/>
</dbReference>
<dbReference type="GO" id="GO:0006281">
    <property type="term" value="P:DNA repair"/>
    <property type="evidence" value="ECO:0007669"/>
    <property type="project" value="UniProtKB-KW"/>
</dbReference>
<sequence length="563" mass="63577">MLDSLYVKNLALIDEEEVTFTEGLNVLSGETGAGKSILIGSVLIALGAKVHKEMIRANEKEAYIELIFSPTHPAVLEKLREYDIEPEDGQLIISKKITASKSVSKINKEAYPASKVREVASLLLDVHGQHDHQALIHQHKQLEIVDRSGGKKLKEAKEQTAQYYRVWKQYKDELDSYSVDEDERLRRMDILCYELDELKEASITPGEEARLSKEWKRLSEREHIITAYQELTSLLGYESNGACDLCGRAEHALKGISDADEEAQSLYDQLTDAESIIHDICREASERLDAMQDEELDTAKIEERLDQIRHLMQKYRCDEEGLLELTEKKEQELEKYRHFEEEKARAQKLCQNAFVKLEQAANDLSSKRRKCADLLCSQLIKALVDLNFLDVRFEIHMDQTEQIGPGGKDVVTFYIATNPGEALKPLAAVASGGELSRIMLAVKSVMAQKEEIETLIFDEIDTGISGRTAQKVAKRLSETAKGSQVICISHLAQIVSMADTHFLIEKNAENERTTTHITKLSEEESIREVARLLGGAEITKNVLDTAKEMKDMANRTKESQITK</sequence>
<gene>
    <name evidence="12" type="primary">recN</name>
    <name evidence="12" type="ORF">LKD48_05200</name>
</gene>
<keyword evidence="13" id="KW-1185">Reference proteome</keyword>
<dbReference type="Gene3D" id="3.40.50.300">
    <property type="entry name" value="P-loop containing nucleotide triphosphate hydrolases"/>
    <property type="match status" value="2"/>
</dbReference>
<evidence type="ECO:0000256" key="1">
    <source>
        <dbReference type="ARBA" id="ARBA00003618"/>
    </source>
</evidence>
<dbReference type="NCBIfam" id="TIGR00634">
    <property type="entry name" value="recN"/>
    <property type="match status" value="1"/>
</dbReference>
<evidence type="ECO:0000256" key="4">
    <source>
        <dbReference type="ARBA" id="ARBA00022741"/>
    </source>
</evidence>
<keyword evidence="10" id="KW-0175">Coiled coil</keyword>
<comment type="function">
    <text evidence="1 9">May be involved in recombinational repair of damaged DNA.</text>
</comment>
<dbReference type="CDD" id="cd03241">
    <property type="entry name" value="ABC_RecN"/>
    <property type="match status" value="2"/>
</dbReference>
<evidence type="ECO:0000313" key="12">
    <source>
        <dbReference type="EMBL" id="MCC2221045.1"/>
    </source>
</evidence>
<evidence type="ECO:0000256" key="9">
    <source>
        <dbReference type="PIRNR" id="PIRNR003128"/>
    </source>
</evidence>
<reference evidence="12 13" key="1">
    <citation type="submission" date="2021-10" db="EMBL/GenBank/DDBJ databases">
        <title>Anaerobic single-cell dispensing facilitates the cultivation of human gut bacteria.</title>
        <authorList>
            <person name="Afrizal A."/>
        </authorList>
    </citation>
    <scope>NUCLEOTIDE SEQUENCE [LARGE SCALE GENOMIC DNA]</scope>
    <source>
        <strain evidence="12 13">CLA-AA-H224</strain>
    </source>
</reference>
<proteinExistence type="inferred from homology"/>
<keyword evidence="4" id="KW-0547">Nucleotide-binding</keyword>
<dbReference type="Pfam" id="PF02463">
    <property type="entry name" value="SMC_N"/>
    <property type="match status" value="1"/>
</dbReference>
<evidence type="ECO:0000256" key="7">
    <source>
        <dbReference type="ARBA" id="ARBA00023204"/>
    </source>
</evidence>
<feature type="coiled-coil region" evidence="10">
    <location>
        <begin position="322"/>
        <end position="349"/>
    </location>
</feature>
<dbReference type="PANTHER" id="PTHR11059">
    <property type="entry name" value="DNA REPAIR PROTEIN RECN"/>
    <property type="match status" value="1"/>
</dbReference>
<evidence type="ECO:0000256" key="5">
    <source>
        <dbReference type="ARBA" id="ARBA00022763"/>
    </source>
</evidence>
<dbReference type="GO" id="GO:0009432">
    <property type="term" value="P:SOS response"/>
    <property type="evidence" value="ECO:0007669"/>
    <property type="project" value="TreeGrafter"/>
</dbReference>
<dbReference type="SUPFAM" id="SSF52540">
    <property type="entry name" value="P-loop containing nucleoside triphosphate hydrolases"/>
    <property type="match status" value="1"/>
</dbReference>
<name>A0AAE3E371_9FIRM</name>
<dbReference type="GO" id="GO:0043590">
    <property type="term" value="C:bacterial nucleoid"/>
    <property type="evidence" value="ECO:0007669"/>
    <property type="project" value="TreeGrafter"/>
</dbReference>
<evidence type="ECO:0000256" key="8">
    <source>
        <dbReference type="ARBA" id="ARBA00033408"/>
    </source>
</evidence>
<dbReference type="GO" id="GO:0005524">
    <property type="term" value="F:ATP binding"/>
    <property type="evidence" value="ECO:0007669"/>
    <property type="project" value="UniProtKB-KW"/>
</dbReference>
<dbReference type="InterPro" id="IPR004604">
    <property type="entry name" value="DNA_recomb/repair_RecN"/>
</dbReference>
<comment type="similarity">
    <text evidence="2 9">Belongs to the RecN family.</text>
</comment>
<evidence type="ECO:0000256" key="3">
    <source>
        <dbReference type="ARBA" id="ARBA00021315"/>
    </source>
</evidence>
<evidence type="ECO:0000256" key="6">
    <source>
        <dbReference type="ARBA" id="ARBA00022840"/>
    </source>
</evidence>
<comment type="caution">
    <text evidence="12">The sequence shown here is derived from an EMBL/GenBank/DDBJ whole genome shotgun (WGS) entry which is preliminary data.</text>
</comment>
<keyword evidence="5 9" id="KW-0227">DNA damage</keyword>
<organism evidence="12 13">
    <name type="scientific">Anthropogastromicrobium aceti</name>
    <dbReference type="NCBI Taxonomy" id="2981768"/>
    <lineage>
        <taxon>Bacteria</taxon>
        <taxon>Bacillati</taxon>
        <taxon>Bacillota</taxon>
        <taxon>Clostridia</taxon>
        <taxon>Lachnospirales</taxon>
        <taxon>Lachnospiraceae</taxon>
        <taxon>Anthropogastromicrobium</taxon>
    </lineage>
</organism>
<evidence type="ECO:0000256" key="10">
    <source>
        <dbReference type="SAM" id="Coils"/>
    </source>
</evidence>
<dbReference type="GO" id="GO:0006310">
    <property type="term" value="P:DNA recombination"/>
    <property type="evidence" value="ECO:0007669"/>
    <property type="project" value="InterPro"/>
</dbReference>
<dbReference type="InterPro" id="IPR027417">
    <property type="entry name" value="P-loop_NTPase"/>
</dbReference>